<accession>A0A271KQ63</accession>
<dbReference type="InterPro" id="IPR006059">
    <property type="entry name" value="SBP"/>
</dbReference>
<dbReference type="AlphaFoldDB" id="A0A271KQ63"/>
<protein>
    <recommendedName>
        <fullName evidence="7">Extracellular solute-binding protein</fullName>
    </recommendedName>
</protein>
<comment type="subcellular location">
    <subcellularLocation>
        <location evidence="1">Periplasm</location>
    </subcellularLocation>
</comment>
<evidence type="ECO:0000256" key="3">
    <source>
        <dbReference type="ARBA" id="ARBA00022729"/>
    </source>
</evidence>
<reference evidence="5 6" key="1">
    <citation type="submission" date="2017-08" db="EMBL/GenBank/DDBJ databases">
        <title>Mesorhizobium wenxinae sp. nov., a novel rhizobial species isolated from root nodules of chickpea (Cicer arietinum L.).</title>
        <authorList>
            <person name="Zhang J."/>
        </authorList>
    </citation>
    <scope>NUCLEOTIDE SEQUENCE [LARGE SCALE GENOMIC DNA]</scope>
    <source>
        <strain evidence="6">WYCCWR 10019</strain>
    </source>
</reference>
<dbReference type="OrthoDB" id="6776301at2"/>
<keyword evidence="3" id="KW-0732">Signal</keyword>
<keyword evidence="2" id="KW-0813">Transport</keyword>
<keyword evidence="4" id="KW-0574">Periplasm</keyword>
<dbReference type="PRINTS" id="PR00909">
    <property type="entry name" value="SPERMDNBNDNG"/>
</dbReference>
<dbReference type="GO" id="GO:0019808">
    <property type="term" value="F:polyamine binding"/>
    <property type="evidence" value="ECO:0007669"/>
    <property type="project" value="InterPro"/>
</dbReference>
<dbReference type="InterPro" id="IPR001188">
    <property type="entry name" value="Sperm_putr-bd"/>
</dbReference>
<proteinExistence type="predicted"/>
<evidence type="ECO:0000256" key="2">
    <source>
        <dbReference type="ARBA" id="ARBA00022448"/>
    </source>
</evidence>
<dbReference type="Gene3D" id="3.40.190.10">
    <property type="entry name" value="Periplasmic binding protein-like II"/>
    <property type="match status" value="1"/>
</dbReference>
<gene>
    <name evidence="5" type="ORF">CIT31_02210</name>
</gene>
<dbReference type="InterPro" id="IPR006311">
    <property type="entry name" value="TAT_signal"/>
</dbReference>
<keyword evidence="6" id="KW-1185">Reference proteome</keyword>
<dbReference type="EMBL" id="NPKH01000009">
    <property type="protein sequence ID" value="PAP97155.1"/>
    <property type="molecule type" value="Genomic_DNA"/>
</dbReference>
<dbReference type="SUPFAM" id="SSF53850">
    <property type="entry name" value="Periplasmic binding protein-like II"/>
    <property type="match status" value="1"/>
</dbReference>
<dbReference type="PANTHER" id="PTHR30222:SF17">
    <property type="entry name" value="SPERMIDINE_PUTRESCINE-BINDING PERIPLASMIC PROTEIN"/>
    <property type="match status" value="1"/>
</dbReference>
<evidence type="ECO:0000313" key="6">
    <source>
        <dbReference type="Proteomes" id="UP000215931"/>
    </source>
</evidence>
<organism evidence="5 6">
    <name type="scientific">Mesorhizobium wenxiniae</name>
    <dbReference type="NCBI Taxonomy" id="2014805"/>
    <lineage>
        <taxon>Bacteria</taxon>
        <taxon>Pseudomonadati</taxon>
        <taxon>Pseudomonadota</taxon>
        <taxon>Alphaproteobacteria</taxon>
        <taxon>Hyphomicrobiales</taxon>
        <taxon>Phyllobacteriaceae</taxon>
        <taxon>Mesorhizobium</taxon>
    </lineage>
</organism>
<evidence type="ECO:0008006" key="7">
    <source>
        <dbReference type="Google" id="ProtNLM"/>
    </source>
</evidence>
<evidence type="ECO:0000256" key="4">
    <source>
        <dbReference type="ARBA" id="ARBA00022764"/>
    </source>
</evidence>
<comment type="caution">
    <text evidence="5">The sequence shown here is derived from an EMBL/GenBank/DDBJ whole genome shotgun (WGS) entry which is preliminary data.</text>
</comment>
<sequence length="217" mass="23749">MAARGTSGRPPTGDRKRQIRFRTAKGRRPAMRVKKIIRREFLKTSALLGLGAASLHLPDRAIAAGEIRLLTWEGYAEDAWIKDFEQSNGVTVTKTYVGSNDEYMAKLAAGGGDYDVAVIVSSLAERAIDAGFVENLDLSLIPNFEQLYPRLKTVAFISKEKQVYGVPTFLGITLVTVNADVIPDGSDFGILFDNRYACKIGMGRCCNVGRRGELDGN</sequence>
<evidence type="ECO:0000256" key="1">
    <source>
        <dbReference type="ARBA" id="ARBA00004418"/>
    </source>
</evidence>
<dbReference type="GO" id="GO:0015846">
    <property type="term" value="P:polyamine transport"/>
    <property type="evidence" value="ECO:0007669"/>
    <property type="project" value="InterPro"/>
</dbReference>
<dbReference type="GO" id="GO:0042597">
    <property type="term" value="C:periplasmic space"/>
    <property type="evidence" value="ECO:0007669"/>
    <property type="project" value="UniProtKB-SubCell"/>
</dbReference>
<dbReference type="PANTHER" id="PTHR30222">
    <property type="entry name" value="SPERMIDINE/PUTRESCINE-BINDING PERIPLASMIC PROTEIN"/>
    <property type="match status" value="1"/>
</dbReference>
<dbReference type="Proteomes" id="UP000215931">
    <property type="component" value="Unassembled WGS sequence"/>
</dbReference>
<dbReference type="PROSITE" id="PS51318">
    <property type="entry name" value="TAT"/>
    <property type="match status" value="1"/>
</dbReference>
<dbReference type="Pfam" id="PF13416">
    <property type="entry name" value="SBP_bac_8"/>
    <property type="match status" value="1"/>
</dbReference>
<evidence type="ECO:0000313" key="5">
    <source>
        <dbReference type="EMBL" id="PAP97155.1"/>
    </source>
</evidence>
<name>A0A271KQ63_9HYPH</name>